<reference evidence="3" key="1">
    <citation type="submission" date="2019-02" db="EMBL/GenBank/DDBJ databases">
        <authorList>
            <person name="Gruber-Vodicka R. H."/>
            <person name="Seah K. B. B."/>
        </authorList>
    </citation>
    <scope>NUCLEOTIDE SEQUENCE</scope>
    <source>
        <strain evidence="1">BECK_BZ163</strain>
        <strain evidence="3">BECK_BZ164</strain>
        <strain evidence="2">BECK_BZ165</strain>
    </source>
</reference>
<name>A0A450WZB0_9GAMM</name>
<organism evidence="3">
    <name type="scientific">Candidatus Kentrum sp. FM</name>
    <dbReference type="NCBI Taxonomy" id="2126340"/>
    <lineage>
        <taxon>Bacteria</taxon>
        <taxon>Pseudomonadati</taxon>
        <taxon>Pseudomonadota</taxon>
        <taxon>Gammaproteobacteria</taxon>
        <taxon>Candidatus Kentrum</taxon>
    </lineage>
</organism>
<evidence type="ECO:0000313" key="3">
    <source>
        <dbReference type="EMBL" id="VFK22361.1"/>
    </source>
</evidence>
<evidence type="ECO:0000313" key="2">
    <source>
        <dbReference type="EMBL" id="VFJ75686.1"/>
    </source>
</evidence>
<dbReference type="AlphaFoldDB" id="A0A450WZB0"/>
<accession>A0A450WZB0</accession>
<gene>
    <name evidence="1" type="ORF">BECKFM1743A_GA0114220_100811</name>
    <name evidence="3" type="ORF">BECKFM1743B_GA0114221_108551</name>
    <name evidence="2" type="ORF">BECKFM1743C_GA0114222_108691</name>
</gene>
<dbReference type="EMBL" id="CAADFL010000855">
    <property type="protein sequence ID" value="VFK22361.1"/>
    <property type="molecule type" value="Genomic_DNA"/>
</dbReference>
<dbReference type="EMBL" id="CAADEZ010000081">
    <property type="protein sequence ID" value="VFJ50173.1"/>
    <property type="molecule type" value="Genomic_DNA"/>
</dbReference>
<dbReference type="EMBL" id="CAADFA010000869">
    <property type="protein sequence ID" value="VFJ75686.1"/>
    <property type="molecule type" value="Genomic_DNA"/>
</dbReference>
<protein>
    <submittedName>
        <fullName evidence="3">Uncharacterized protein</fullName>
    </submittedName>
</protein>
<evidence type="ECO:0000313" key="1">
    <source>
        <dbReference type="EMBL" id="VFJ50173.1"/>
    </source>
</evidence>
<proteinExistence type="predicted"/>
<sequence>MGYLSCFLKRLKSQVVLEITLAMDGVIHLDIINACFGTSSKFYH</sequence>